<dbReference type="InterPro" id="IPR029058">
    <property type="entry name" value="AB_hydrolase_fold"/>
</dbReference>
<name>A0A372LTQ7_9BACI</name>
<evidence type="ECO:0000313" key="3">
    <source>
        <dbReference type="Proteomes" id="UP000264541"/>
    </source>
</evidence>
<dbReference type="EMBL" id="QVTE01000004">
    <property type="protein sequence ID" value="RFU71446.1"/>
    <property type="molecule type" value="Genomic_DNA"/>
</dbReference>
<dbReference type="InterPro" id="IPR002925">
    <property type="entry name" value="Dienelactn_hydro"/>
</dbReference>
<dbReference type="GO" id="GO:0016787">
    <property type="term" value="F:hydrolase activity"/>
    <property type="evidence" value="ECO:0007669"/>
    <property type="project" value="UniProtKB-KW"/>
</dbReference>
<dbReference type="RefSeq" id="WP_117324930.1">
    <property type="nucleotide sequence ID" value="NZ_QVTE01000004.1"/>
</dbReference>
<dbReference type="Pfam" id="PF01738">
    <property type="entry name" value="DLH"/>
    <property type="match status" value="1"/>
</dbReference>
<gene>
    <name evidence="2" type="ORF">D0469_01700</name>
</gene>
<dbReference type="Proteomes" id="UP000264541">
    <property type="component" value="Unassembled WGS sequence"/>
</dbReference>
<dbReference type="SUPFAM" id="SSF53474">
    <property type="entry name" value="alpha/beta-Hydrolases"/>
    <property type="match status" value="1"/>
</dbReference>
<dbReference type="OrthoDB" id="115291at2"/>
<comment type="caution">
    <text evidence="2">The sequence shown here is derived from an EMBL/GenBank/DDBJ whole genome shotgun (WGS) entry which is preliminary data.</text>
</comment>
<dbReference type="Gene3D" id="3.40.50.1820">
    <property type="entry name" value="alpha/beta hydrolase"/>
    <property type="match status" value="1"/>
</dbReference>
<organism evidence="2 3">
    <name type="scientific">Peribacillus saganii</name>
    <dbReference type="NCBI Taxonomy" id="2303992"/>
    <lineage>
        <taxon>Bacteria</taxon>
        <taxon>Bacillati</taxon>
        <taxon>Bacillota</taxon>
        <taxon>Bacilli</taxon>
        <taxon>Bacillales</taxon>
        <taxon>Bacillaceae</taxon>
        <taxon>Peribacillus</taxon>
    </lineage>
</organism>
<dbReference type="AlphaFoldDB" id="A0A372LTQ7"/>
<keyword evidence="2" id="KW-0378">Hydrolase</keyword>
<dbReference type="PANTHER" id="PTHR46623">
    <property type="entry name" value="CARBOXYMETHYLENEBUTENOLIDASE-RELATED"/>
    <property type="match status" value="1"/>
</dbReference>
<accession>A0A372LTQ7</accession>
<evidence type="ECO:0000313" key="2">
    <source>
        <dbReference type="EMBL" id="RFU71446.1"/>
    </source>
</evidence>
<protein>
    <submittedName>
        <fullName evidence="2">Dienelactone hydrolase family protein</fullName>
    </submittedName>
</protein>
<evidence type="ECO:0000259" key="1">
    <source>
        <dbReference type="Pfam" id="PF01738"/>
    </source>
</evidence>
<dbReference type="InterPro" id="IPR051049">
    <property type="entry name" value="Dienelactone_hydrolase-like"/>
</dbReference>
<proteinExistence type="predicted"/>
<feature type="domain" description="Dienelactone hydrolase" evidence="1">
    <location>
        <begin position="7"/>
        <end position="197"/>
    </location>
</feature>
<sequence>MINKQKNSDTAIIVIHEIYGINQHLKDICQSLSAYDFDVICPNLLEQKAPFDYSQEEIAYRNFMENIGFINALHKIRDLISDIKNEYQKVFVVGFSVGATVAWLCSEEKRVDGIVGYYGSRIRDYVEISPQCPALLFFPQEEKSFTIDQLISTLDKKNVEIHKCRGQHGFTDPYSSKHNRESADKTFNEMVNFFLKHSLI</sequence>
<dbReference type="PANTHER" id="PTHR46623:SF6">
    <property type="entry name" value="ALPHA_BETA-HYDROLASES SUPERFAMILY PROTEIN"/>
    <property type="match status" value="1"/>
</dbReference>
<keyword evidence="3" id="KW-1185">Reference proteome</keyword>
<reference evidence="2 3" key="1">
    <citation type="submission" date="2018-08" db="EMBL/GenBank/DDBJ databases">
        <title>Bacillus chawlae sp. nov., Bacillus glennii sp. nov., and Bacillus saganii sp. nov. Isolated from the Vehicle Assembly Building at Kennedy Space Center where the Viking Spacecraft were Assembled.</title>
        <authorList>
            <person name="Seuylemezian A."/>
            <person name="Vaishampayan P."/>
        </authorList>
    </citation>
    <scope>NUCLEOTIDE SEQUENCE [LARGE SCALE GENOMIC DNA]</scope>
    <source>
        <strain evidence="2 3">V47-23a</strain>
    </source>
</reference>